<dbReference type="EMBL" id="KZ992632">
    <property type="protein sequence ID" value="RKP08149.1"/>
    <property type="molecule type" value="Genomic_DNA"/>
</dbReference>
<dbReference type="Proteomes" id="UP000271241">
    <property type="component" value="Unassembled WGS sequence"/>
</dbReference>
<sequence>MYTSALLSAVVSAVFSALWLSCAFTSTAFATLSVFGESSALLDPQTLALLNDNGLISLYPTVEIIQPRNTQPAYRFDHLGRVEFVTFLRNGRMVRKVAMAYFKNEMQIEYLFFEDFSSDGLGSLANGHVSVEYSTIRKLPVAYNITTMHGNREYATIKYRHLSRAGEMTFRRDSDGVKVKVDGVRAWNGRIIMLKYDHPPEYTAA</sequence>
<dbReference type="OrthoDB" id="5590788at2759"/>
<gene>
    <name evidence="1" type="ORF">THASP1DRAFT_30046</name>
</gene>
<keyword evidence="2" id="KW-1185">Reference proteome</keyword>
<accession>A0A4V1IWN2</accession>
<proteinExistence type="predicted"/>
<evidence type="ECO:0000313" key="2">
    <source>
        <dbReference type="Proteomes" id="UP000271241"/>
    </source>
</evidence>
<name>A0A4V1IWN2_9FUNG</name>
<organism evidence="1 2">
    <name type="scientific">Thamnocephalis sphaerospora</name>
    <dbReference type="NCBI Taxonomy" id="78915"/>
    <lineage>
        <taxon>Eukaryota</taxon>
        <taxon>Fungi</taxon>
        <taxon>Fungi incertae sedis</taxon>
        <taxon>Zoopagomycota</taxon>
        <taxon>Zoopagomycotina</taxon>
        <taxon>Zoopagomycetes</taxon>
        <taxon>Zoopagales</taxon>
        <taxon>Sigmoideomycetaceae</taxon>
        <taxon>Thamnocephalis</taxon>
    </lineage>
</organism>
<reference evidence="2" key="1">
    <citation type="journal article" date="2018" name="Nat. Microbiol.">
        <title>Leveraging single-cell genomics to expand the fungal tree of life.</title>
        <authorList>
            <person name="Ahrendt S.R."/>
            <person name="Quandt C.A."/>
            <person name="Ciobanu D."/>
            <person name="Clum A."/>
            <person name="Salamov A."/>
            <person name="Andreopoulos B."/>
            <person name="Cheng J.F."/>
            <person name="Woyke T."/>
            <person name="Pelin A."/>
            <person name="Henrissat B."/>
            <person name="Reynolds N.K."/>
            <person name="Benny G.L."/>
            <person name="Smith M.E."/>
            <person name="James T.Y."/>
            <person name="Grigoriev I.V."/>
        </authorList>
    </citation>
    <scope>NUCLEOTIDE SEQUENCE [LARGE SCALE GENOMIC DNA]</scope>
    <source>
        <strain evidence="2">RSA 1356</strain>
    </source>
</reference>
<protein>
    <submittedName>
        <fullName evidence="1">Uncharacterized protein</fullName>
    </submittedName>
</protein>
<dbReference type="AlphaFoldDB" id="A0A4V1IWN2"/>
<evidence type="ECO:0000313" key="1">
    <source>
        <dbReference type="EMBL" id="RKP08149.1"/>
    </source>
</evidence>